<dbReference type="InterPro" id="IPR007123">
    <property type="entry name" value="Gelsolin-like_dom"/>
</dbReference>
<reference evidence="5" key="3">
    <citation type="submission" date="2025-09" db="UniProtKB">
        <authorList>
            <consortium name="Ensembl"/>
        </authorList>
    </citation>
    <scope>IDENTIFICATION</scope>
</reference>
<dbReference type="GO" id="GO:0051014">
    <property type="term" value="P:actin filament severing"/>
    <property type="evidence" value="ECO:0007669"/>
    <property type="project" value="TreeGrafter"/>
</dbReference>
<dbReference type="SMART" id="SM00262">
    <property type="entry name" value="GEL"/>
    <property type="match status" value="5"/>
</dbReference>
<dbReference type="GO" id="GO:0005737">
    <property type="term" value="C:cytoplasm"/>
    <property type="evidence" value="ECO:0007669"/>
    <property type="project" value="TreeGrafter"/>
</dbReference>
<dbReference type="InterPro" id="IPR029006">
    <property type="entry name" value="ADF-H/Gelsolin-like_dom_sf"/>
</dbReference>
<keyword evidence="6" id="KW-1185">Reference proteome</keyword>
<evidence type="ECO:0000256" key="2">
    <source>
        <dbReference type="ARBA" id="ARBA00023203"/>
    </source>
</evidence>
<dbReference type="GO" id="GO:0005546">
    <property type="term" value="F:phosphatidylinositol-4,5-bisphosphate binding"/>
    <property type="evidence" value="ECO:0007669"/>
    <property type="project" value="TreeGrafter"/>
</dbReference>
<feature type="region of interest" description="Disordered" evidence="3">
    <location>
        <begin position="324"/>
        <end position="360"/>
    </location>
</feature>
<dbReference type="Gene3D" id="3.40.20.10">
    <property type="entry name" value="Severin"/>
    <property type="match status" value="5"/>
</dbReference>
<protein>
    <submittedName>
        <fullName evidence="5">Supervillin d</fullName>
    </submittedName>
</protein>
<dbReference type="Ensembl" id="ENSSFOT00015020112.2">
    <property type="protein sequence ID" value="ENSSFOP00015019883.2"/>
    <property type="gene ID" value="ENSSFOG00015012759.2"/>
</dbReference>
<dbReference type="GO" id="GO:0015629">
    <property type="term" value="C:actin cytoskeleton"/>
    <property type="evidence" value="ECO:0007669"/>
    <property type="project" value="TreeGrafter"/>
</dbReference>
<dbReference type="InterPro" id="IPR003128">
    <property type="entry name" value="Villin_headpiece"/>
</dbReference>
<comment type="similarity">
    <text evidence="1">Belongs to the villin/gelsolin family.</text>
</comment>
<evidence type="ECO:0000259" key="4">
    <source>
        <dbReference type="PROSITE" id="PS51089"/>
    </source>
</evidence>
<dbReference type="SUPFAM" id="SSF55753">
    <property type="entry name" value="Actin depolymerizing proteins"/>
    <property type="match status" value="5"/>
</dbReference>
<feature type="compositionally biased region" description="Polar residues" evidence="3">
    <location>
        <begin position="152"/>
        <end position="162"/>
    </location>
</feature>
<dbReference type="Gene3D" id="1.10.950.10">
    <property type="entry name" value="Villin headpiece domain"/>
    <property type="match status" value="1"/>
</dbReference>
<dbReference type="GO" id="GO:0051016">
    <property type="term" value="P:barbed-end actin filament capping"/>
    <property type="evidence" value="ECO:0007669"/>
    <property type="project" value="TreeGrafter"/>
</dbReference>
<dbReference type="CDD" id="cd11293">
    <property type="entry name" value="gelsolin_S4_like"/>
    <property type="match status" value="1"/>
</dbReference>
<dbReference type="GO" id="GO:0008154">
    <property type="term" value="P:actin polymerization or depolymerization"/>
    <property type="evidence" value="ECO:0007669"/>
    <property type="project" value="TreeGrafter"/>
</dbReference>
<dbReference type="PANTHER" id="PTHR11977:SF87">
    <property type="entry name" value="SUPERVILLIN ISOFORM X1"/>
    <property type="match status" value="1"/>
</dbReference>
<evidence type="ECO:0000313" key="6">
    <source>
        <dbReference type="Proteomes" id="UP000694397"/>
    </source>
</evidence>
<feature type="compositionally biased region" description="Basic and acidic residues" evidence="3">
    <location>
        <begin position="347"/>
        <end position="360"/>
    </location>
</feature>
<dbReference type="PROSITE" id="PS51089">
    <property type="entry name" value="HP"/>
    <property type="match status" value="1"/>
</dbReference>
<reference evidence="5" key="2">
    <citation type="submission" date="2025-08" db="UniProtKB">
        <authorList>
            <consortium name="Ensembl"/>
        </authorList>
    </citation>
    <scope>IDENTIFICATION</scope>
</reference>
<feature type="compositionally biased region" description="Basic and acidic residues" evidence="3">
    <location>
        <begin position="136"/>
        <end position="149"/>
    </location>
</feature>
<feature type="region of interest" description="Disordered" evidence="3">
    <location>
        <begin position="53"/>
        <end position="226"/>
    </location>
</feature>
<dbReference type="InterPro" id="IPR007122">
    <property type="entry name" value="Villin/Gelsolin"/>
</dbReference>
<accession>A0A8C9V353</accession>
<dbReference type="Proteomes" id="UP000694397">
    <property type="component" value="Chromosome 20"/>
</dbReference>
<dbReference type="CDD" id="cd11289">
    <property type="entry name" value="gelsolin_S2_like"/>
    <property type="match status" value="1"/>
</dbReference>
<dbReference type="InterPro" id="IPR036886">
    <property type="entry name" value="Villin_headpiece_dom_sf"/>
</dbReference>
<proteinExistence type="inferred from homology"/>
<dbReference type="Pfam" id="PF00626">
    <property type="entry name" value="Gelsolin"/>
    <property type="match status" value="1"/>
</dbReference>
<gene>
    <name evidence="5" type="primary">svild</name>
</gene>
<feature type="domain" description="HP" evidence="4">
    <location>
        <begin position="1245"/>
        <end position="1311"/>
    </location>
</feature>
<evidence type="ECO:0000256" key="1">
    <source>
        <dbReference type="ARBA" id="ARBA00008418"/>
    </source>
</evidence>
<dbReference type="PANTHER" id="PTHR11977">
    <property type="entry name" value="VILLIN"/>
    <property type="match status" value="1"/>
</dbReference>
<evidence type="ECO:0000313" key="5">
    <source>
        <dbReference type="Ensembl" id="ENSSFOP00015019883.2"/>
    </source>
</evidence>
<dbReference type="GO" id="GO:0051015">
    <property type="term" value="F:actin filament binding"/>
    <property type="evidence" value="ECO:0007669"/>
    <property type="project" value="InterPro"/>
</dbReference>
<dbReference type="GeneTree" id="ENSGT00940000166361"/>
<name>A0A8C9V353_SCLFO</name>
<feature type="compositionally biased region" description="Polar residues" evidence="3">
    <location>
        <begin position="72"/>
        <end position="82"/>
    </location>
</feature>
<organism evidence="5 6">
    <name type="scientific">Scleropages formosus</name>
    <name type="common">Asian bonytongue</name>
    <name type="synonym">Osteoglossum formosum</name>
    <dbReference type="NCBI Taxonomy" id="113540"/>
    <lineage>
        <taxon>Eukaryota</taxon>
        <taxon>Metazoa</taxon>
        <taxon>Chordata</taxon>
        <taxon>Craniata</taxon>
        <taxon>Vertebrata</taxon>
        <taxon>Euteleostomi</taxon>
        <taxon>Actinopterygii</taxon>
        <taxon>Neopterygii</taxon>
        <taxon>Teleostei</taxon>
        <taxon>Osteoglossocephala</taxon>
        <taxon>Osteoglossomorpha</taxon>
        <taxon>Osteoglossiformes</taxon>
        <taxon>Osteoglossidae</taxon>
        <taxon>Scleropages</taxon>
    </lineage>
</organism>
<sequence length="1311" mass="146297">MDAAQGPVVESKAERIARYKAERRRELAERYGNTEELPYKYLKREKKEALNTAAVEHNAVPESDTPRPAEVTQRSDMVTASGSDGCEEGLHLPLHLPEGQKGDVSPELDGSAQNQDSEPGEVGGFPKKTQSVSLKVEQDELREEGRGERLATISSPSSTTLCGRNGRTGSSSSTEECKTTSAHSCSTGHPILRTPSPDEDVLLRSTSSFSEESEDLDSSLDSSLSSSLKERLAELSCGEEEWRSRLKKAKATEAIHVSLADRYNQLHDAENAWRKKKASTEVETKMSLAERMRILQEKEEQWKAKGKGASNDSTQFTVAGRMAKRGWHSETPPFHTKKSSSGTPARPPEEISSRSDVKVEGDKKLDKLESFLDKLHKKGSHQETSVKVTEETVKEVMTLDDEETFRLFYKPIASSALGSSSPLDAAQDLSIIKSDSPKLTSTMAEHRRAVRPNRKAQASRNPLRSLAARGDIRQEYTEQRLNVASLETKRIQVEKMAKFSNLADAALAGLASKENFRKVNLRNVKSTEVVTNNSAVPFSKLMLIHIKGRRHVQVRLVEPAAQSLNSGDCFLLITPKHCYQWCGEFANVIEKAKASEMATFVQAKRDLGCKAPQVTILEEGVNTDSSRAKEFWNLLGGKAKYKGAGDPEEDEMYESGVVESNCVYRLVEDKLVPHEEAWASIPSVSLLNSKEVLVFDFGSEVYVWNGKDVPLGDRKVAVQLSRQVWAGPYDYSNCRVNPLDLLSCNPEIERQGVGRPSWALFGRLSEHNETALFREKFLDWTEKPSTKEEPTVEEVKVRVQHLSELRPCDVKAMLSGGGAMPHTVLEGVDVQRGHGLVRTEDGRQAELATIAVDAWHICEFDDYEIPRESIGQLHEGDTYVIRWKYSLTTVVGKRQRPGELSSGGPGRERSACFFWQGRHSSVSGKGTSALMTVELGSHRGAQVLVAQGKEPPCFLQLFQGGLVIHKGRREDSASNTGGWRLFCVQGELLEEASMAEVDCCCASLRSRASLVLLSAQRGELFLWHGCKAHQGARDVAKRAVERITQVCPPELDLNPNSSMKVHEVEEGTEPAQFWNALGQQDRKAYDCMLQDPGKYNFTPHLFRLTACSGTFEAEEKLSPVRVPGTVMAMPFLQEHLYSAPQPALFLLDNRMEVYLWQGQQPDDGECTGSAKIRWDSERKCAMETVLQYCRERNLRRPPPAYIILAGTEPLTFTNIFPRWEKDPSIKLKGDTVRNKVVLVQDALSRLSKKQYSVEELLAKPLPEGVDPLHLELYLSDEDFQVRAGLALRRTVCFSQMHESLGWRECFFKKNL</sequence>
<evidence type="ECO:0000256" key="3">
    <source>
        <dbReference type="SAM" id="MobiDB-lite"/>
    </source>
</evidence>
<dbReference type="SUPFAM" id="SSF47050">
    <property type="entry name" value="VHP, Villin headpiece domain"/>
    <property type="match status" value="1"/>
</dbReference>
<reference evidence="5 6" key="1">
    <citation type="submission" date="2019-04" db="EMBL/GenBank/DDBJ databases">
        <authorList>
            <consortium name="Wellcome Sanger Institute Data Sharing"/>
        </authorList>
    </citation>
    <scope>NUCLEOTIDE SEQUENCE [LARGE SCALE GENOMIC DNA]</scope>
</reference>
<dbReference type="PRINTS" id="PR00597">
    <property type="entry name" value="GELSOLIN"/>
</dbReference>
<keyword evidence="2" id="KW-0009">Actin-binding</keyword>